<reference evidence="1 2" key="1">
    <citation type="journal article" date="2018" name="PLoS ONE">
        <title>The draft genome of Kipferlia bialata reveals reductive genome evolution in fornicate parasites.</title>
        <authorList>
            <person name="Tanifuji G."/>
            <person name="Takabayashi S."/>
            <person name="Kume K."/>
            <person name="Takagi M."/>
            <person name="Nakayama T."/>
            <person name="Kamikawa R."/>
            <person name="Inagaki Y."/>
            <person name="Hashimoto T."/>
        </authorList>
    </citation>
    <scope>NUCLEOTIDE SEQUENCE [LARGE SCALE GENOMIC DNA]</scope>
    <source>
        <strain evidence="1">NY0173</strain>
    </source>
</reference>
<dbReference type="EMBL" id="BDIP01010656">
    <property type="protein sequence ID" value="GIQ92825.1"/>
    <property type="molecule type" value="Genomic_DNA"/>
</dbReference>
<protein>
    <recommendedName>
        <fullName evidence="3">Protein kinase domain-containing protein</fullName>
    </recommendedName>
</protein>
<organism evidence="1 2">
    <name type="scientific">Kipferlia bialata</name>
    <dbReference type="NCBI Taxonomy" id="797122"/>
    <lineage>
        <taxon>Eukaryota</taxon>
        <taxon>Metamonada</taxon>
        <taxon>Carpediemonas-like organisms</taxon>
        <taxon>Kipferlia</taxon>
    </lineage>
</organism>
<sequence length="50" mass="5753">MLHTDPAKRIKISEIREHIWYTKFYDGPADPPAAEVTLATPKEIDFRVPS</sequence>
<keyword evidence="2" id="KW-1185">Reference proteome</keyword>
<gene>
    <name evidence="1" type="ORF">KIPB_016823</name>
</gene>
<accession>A0A9K3DD43</accession>
<evidence type="ECO:0000313" key="2">
    <source>
        <dbReference type="Proteomes" id="UP000265618"/>
    </source>
</evidence>
<dbReference type="AlphaFoldDB" id="A0A9K3DD43"/>
<feature type="non-terminal residue" evidence="1">
    <location>
        <position position="1"/>
    </location>
</feature>
<evidence type="ECO:0000313" key="1">
    <source>
        <dbReference type="EMBL" id="GIQ92825.1"/>
    </source>
</evidence>
<name>A0A9K3DD43_9EUKA</name>
<dbReference type="Proteomes" id="UP000265618">
    <property type="component" value="Unassembled WGS sequence"/>
</dbReference>
<proteinExistence type="predicted"/>
<comment type="caution">
    <text evidence="1">The sequence shown here is derived from an EMBL/GenBank/DDBJ whole genome shotgun (WGS) entry which is preliminary data.</text>
</comment>
<evidence type="ECO:0008006" key="3">
    <source>
        <dbReference type="Google" id="ProtNLM"/>
    </source>
</evidence>